<accession>A0A1F5E742</accession>
<evidence type="ECO:0000313" key="2">
    <source>
        <dbReference type="EMBL" id="OGD63151.1"/>
    </source>
</evidence>
<reference evidence="2 3" key="1">
    <citation type="journal article" date="2016" name="Nat. Commun.">
        <title>Thousands of microbial genomes shed light on interconnected biogeochemical processes in an aquifer system.</title>
        <authorList>
            <person name="Anantharaman K."/>
            <person name="Brown C.T."/>
            <person name="Hug L.A."/>
            <person name="Sharon I."/>
            <person name="Castelle C.J."/>
            <person name="Probst A.J."/>
            <person name="Thomas B.C."/>
            <person name="Singh A."/>
            <person name="Wilkins M.J."/>
            <person name="Karaoz U."/>
            <person name="Brodie E.L."/>
            <person name="Williams K.H."/>
            <person name="Hubbard S.S."/>
            <person name="Banfield J.F."/>
        </authorList>
    </citation>
    <scope>NUCLEOTIDE SEQUENCE [LARGE SCALE GENOMIC DNA]</scope>
</reference>
<evidence type="ECO:0000256" key="1">
    <source>
        <dbReference type="SAM" id="MobiDB-lite"/>
    </source>
</evidence>
<proteinExistence type="predicted"/>
<feature type="region of interest" description="Disordered" evidence="1">
    <location>
        <begin position="61"/>
        <end position="84"/>
    </location>
</feature>
<gene>
    <name evidence="2" type="ORF">A2215_01675</name>
</gene>
<dbReference type="AlphaFoldDB" id="A0A1F5E742"/>
<evidence type="ECO:0000313" key="3">
    <source>
        <dbReference type="Proteomes" id="UP000178583"/>
    </source>
</evidence>
<dbReference type="STRING" id="1797472.A2215_01675"/>
<sequence>MKKSTFNLIASLLFIVIVLVALYSIWGVASNAQPSLTTNYSVGPDFSGIEQQATKLLSGLENNAGIPLPTPTDKMGKSNPFTSP</sequence>
<dbReference type="EMBL" id="MEZY01000038">
    <property type="protein sequence ID" value="OGD63151.1"/>
    <property type="molecule type" value="Genomic_DNA"/>
</dbReference>
<protein>
    <submittedName>
        <fullName evidence="2">Uncharacterized protein</fullName>
    </submittedName>
</protein>
<name>A0A1F5E742_9BACT</name>
<comment type="caution">
    <text evidence="2">The sequence shown here is derived from an EMBL/GenBank/DDBJ whole genome shotgun (WGS) entry which is preliminary data.</text>
</comment>
<organism evidence="2 3">
    <name type="scientific">Candidatus Berkelbacteria bacterium RIFOXYA2_FULL_43_10</name>
    <dbReference type="NCBI Taxonomy" id="1797472"/>
    <lineage>
        <taxon>Bacteria</taxon>
        <taxon>Candidatus Berkelbacteria</taxon>
    </lineage>
</organism>
<dbReference type="Proteomes" id="UP000178583">
    <property type="component" value="Unassembled WGS sequence"/>
</dbReference>